<dbReference type="PIRSF" id="PIRSF033101">
    <property type="entry name" value="UCP033101"/>
    <property type="match status" value="1"/>
</dbReference>
<reference evidence="2 3" key="1">
    <citation type="journal article" date="2015" name="Genome Announc.">
        <title>Expanding the biotechnology potential of lactobacilli through comparative genomics of 213 strains and associated genera.</title>
        <authorList>
            <person name="Sun Z."/>
            <person name="Harris H.M."/>
            <person name="McCann A."/>
            <person name="Guo C."/>
            <person name="Argimon S."/>
            <person name="Zhang W."/>
            <person name="Yang X."/>
            <person name="Jeffery I.B."/>
            <person name="Cooney J.C."/>
            <person name="Kagawa T.F."/>
            <person name="Liu W."/>
            <person name="Song Y."/>
            <person name="Salvetti E."/>
            <person name="Wrobel A."/>
            <person name="Rasinkangas P."/>
            <person name="Parkhill J."/>
            <person name="Rea M.C."/>
            <person name="O'Sullivan O."/>
            <person name="Ritari J."/>
            <person name="Douillard F.P."/>
            <person name="Paul Ross R."/>
            <person name="Yang R."/>
            <person name="Briner A.E."/>
            <person name="Felis G.E."/>
            <person name="de Vos W.M."/>
            <person name="Barrangou R."/>
            <person name="Klaenhammer T.R."/>
            <person name="Caufield P.W."/>
            <person name="Cui Y."/>
            <person name="Zhang H."/>
            <person name="O'Toole P.W."/>
        </authorList>
    </citation>
    <scope>NUCLEOTIDE SEQUENCE [LARGE SCALE GENOMIC DNA]</scope>
    <source>
        <strain evidence="2 3">DSM 19906</strain>
    </source>
</reference>
<feature type="transmembrane region" description="Helical" evidence="1">
    <location>
        <begin position="123"/>
        <end position="143"/>
    </location>
</feature>
<accession>A0A0R1NRB0</accession>
<sequence>MVPSFDIWYIVFAVILLVMIPIALFLTFRKRWYLKALPLWIGALIFFVFSQVLEKILHLIVLHPQPNGTITLASNHPWIYVLYGVLAAGIFEETGRLVGFLYLKKKVFGLQTAISYGIGHGGIEMILIGAMGIISYLVVSMGINAHNTKLLMTVPSSLTQSLTTNAGWLISETIVERLFALSIQISLSFLVWIAVNQAAKLWLYPLAIVLHAVVDIPAAMLQANLLTSSSITLALTIVLTILLGLFVYWYVKKLGLHIRPESNQPI</sequence>
<dbReference type="AlphaFoldDB" id="A0A0R1NRB0"/>
<dbReference type="RefSeq" id="WP_054654504.1">
    <property type="nucleotide sequence ID" value="NZ_AZEB01000003.1"/>
</dbReference>
<comment type="caution">
    <text evidence="2">The sequence shown here is derived from an EMBL/GenBank/DDBJ whole genome shotgun (WGS) entry which is preliminary data.</text>
</comment>
<evidence type="ECO:0008006" key="4">
    <source>
        <dbReference type="Google" id="ProtNLM"/>
    </source>
</evidence>
<feature type="transmembrane region" description="Helical" evidence="1">
    <location>
        <begin position="178"/>
        <end position="195"/>
    </location>
</feature>
<organism evidence="2 3">
    <name type="scientific">Lentilactobacillus kisonensis DSM 19906 = JCM 15041</name>
    <dbReference type="NCBI Taxonomy" id="1423766"/>
    <lineage>
        <taxon>Bacteria</taxon>
        <taxon>Bacillati</taxon>
        <taxon>Bacillota</taxon>
        <taxon>Bacilli</taxon>
        <taxon>Lactobacillales</taxon>
        <taxon>Lactobacillaceae</taxon>
        <taxon>Lentilactobacillus</taxon>
    </lineage>
</organism>
<gene>
    <name evidence="2" type="ORF">FC98_GL001646</name>
</gene>
<keyword evidence="1" id="KW-0472">Membrane</keyword>
<feature type="transmembrane region" description="Helical" evidence="1">
    <location>
        <begin position="231"/>
        <end position="251"/>
    </location>
</feature>
<keyword evidence="1" id="KW-0812">Transmembrane</keyword>
<evidence type="ECO:0000256" key="1">
    <source>
        <dbReference type="SAM" id="Phobius"/>
    </source>
</evidence>
<dbReference type="Proteomes" id="UP000051439">
    <property type="component" value="Unassembled WGS sequence"/>
</dbReference>
<protein>
    <recommendedName>
        <fullName evidence="4">YhfC family intramembrane metalloprotease</fullName>
    </recommendedName>
</protein>
<dbReference type="PATRIC" id="fig|1423766.4.peg.1704"/>
<dbReference type="EMBL" id="AZEB01000003">
    <property type="protein sequence ID" value="KRL22894.1"/>
    <property type="molecule type" value="Genomic_DNA"/>
</dbReference>
<dbReference type="Pfam" id="PF10086">
    <property type="entry name" value="YhfC"/>
    <property type="match status" value="1"/>
</dbReference>
<evidence type="ECO:0000313" key="3">
    <source>
        <dbReference type="Proteomes" id="UP000051439"/>
    </source>
</evidence>
<feature type="transmembrane region" description="Helical" evidence="1">
    <location>
        <begin position="80"/>
        <end position="103"/>
    </location>
</feature>
<feature type="transmembrane region" description="Helical" evidence="1">
    <location>
        <begin position="39"/>
        <end position="60"/>
    </location>
</feature>
<name>A0A0R1NRB0_9LACO</name>
<feature type="transmembrane region" description="Helical" evidence="1">
    <location>
        <begin position="6"/>
        <end position="27"/>
    </location>
</feature>
<proteinExistence type="predicted"/>
<feature type="transmembrane region" description="Helical" evidence="1">
    <location>
        <begin position="202"/>
        <end position="225"/>
    </location>
</feature>
<keyword evidence="3" id="KW-1185">Reference proteome</keyword>
<evidence type="ECO:0000313" key="2">
    <source>
        <dbReference type="EMBL" id="KRL22894.1"/>
    </source>
</evidence>
<keyword evidence="1" id="KW-1133">Transmembrane helix</keyword>
<dbReference type="InterPro" id="IPR011397">
    <property type="entry name" value="YhfC"/>
</dbReference>